<proteinExistence type="predicted"/>
<dbReference type="Pfam" id="PF09825">
    <property type="entry name" value="BPL_N"/>
    <property type="match status" value="1"/>
</dbReference>
<dbReference type="PROSITE" id="PS51733">
    <property type="entry name" value="BPL_LPL_CATALYTIC"/>
    <property type="match status" value="1"/>
</dbReference>
<dbReference type="InterPro" id="IPR004143">
    <property type="entry name" value="BPL_LPL_catalytic"/>
</dbReference>
<dbReference type="InterPro" id="IPR045864">
    <property type="entry name" value="aa-tRNA-synth_II/BPL/LPL"/>
</dbReference>
<reference evidence="2" key="1">
    <citation type="submission" date="2022-10" db="EMBL/GenBank/DDBJ databases">
        <authorList>
            <person name="Byrne P K."/>
        </authorList>
    </citation>
    <scope>NUCLEOTIDE SEQUENCE</scope>
    <source>
        <strain evidence="2">IFO1815</strain>
    </source>
</reference>
<evidence type="ECO:0000259" key="1">
    <source>
        <dbReference type="PROSITE" id="PS51733"/>
    </source>
</evidence>
<protein>
    <recommendedName>
        <fullName evidence="1">BPL/LPL catalytic domain-containing protein</fullName>
    </recommendedName>
</protein>
<accession>A0AA35IVM0</accession>
<dbReference type="InterPro" id="IPR019197">
    <property type="entry name" value="Biotin-prot_ligase_N"/>
</dbReference>
<dbReference type="Gene3D" id="3.40.50.880">
    <property type="match status" value="1"/>
</dbReference>
<keyword evidence="3" id="KW-1185">Reference proteome</keyword>
<dbReference type="PANTHER" id="PTHR12835:SF5">
    <property type="entry name" value="BIOTIN--PROTEIN LIGASE"/>
    <property type="match status" value="1"/>
</dbReference>
<evidence type="ECO:0000313" key="2">
    <source>
        <dbReference type="EMBL" id="CAI4037765.1"/>
    </source>
</evidence>
<dbReference type="SUPFAM" id="SSF52317">
    <property type="entry name" value="Class I glutamine amidotransferase-like"/>
    <property type="match status" value="1"/>
</dbReference>
<dbReference type="RefSeq" id="XP_056080881.1">
    <property type="nucleotide sequence ID" value="XM_056226624.1"/>
</dbReference>
<dbReference type="InterPro" id="IPR003142">
    <property type="entry name" value="BPL_C"/>
</dbReference>
<dbReference type="Pfam" id="PF03099">
    <property type="entry name" value="BPL_LplA_LipB"/>
    <property type="match status" value="1"/>
</dbReference>
<dbReference type="EMBL" id="OX365760">
    <property type="protein sequence ID" value="CAI4037765.1"/>
    <property type="molecule type" value="Genomic_DNA"/>
</dbReference>
<evidence type="ECO:0000313" key="3">
    <source>
        <dbReference type="Proteomes" id="UP001161438"/>
    </source>
</evidence>
<dbReference type="FunFam" id="3.40.50.880:FF:000082">
    <property type="entry name" value="Biotin:apoprotein ligase"/>
    <property type="match status" value="1"/>
</dbReference>
<dbReference type="GO" id="GO:0005737">
    <property type="term" value="C:cytoplasm"/>
    <property type="evidence" value="ECO:0007669"/>
    <property type="project" value="TreeGrafter"/>
</dbReference>
<organism evidence="2 3">
    <name type="scientific">Saccharomyces mikatae IFO 1815</name>
    <dbReference type="NCBI Taxonomy" id="226126"/>
    <lineage>
        <taxon>Eukaryota</taxon>
        <taxon>Fungi</taxon>
        <taxon>Dikarya</taxon>
        <taxon>Ascomycota</taxon>
        <taxon>Saccharomycotina</taxon>
        <taxon>Saccharomycetes</taxon>
        <taxon>Saccharomycetales</taxon>
        <taxon>Saccharomycetaceae</taxon>
        <taxon>Saccharomyces</taxon>
    </lineage>
</organism>
<dbReference type="SUPFAM" id="SSF55681">
    <property type="entry name" value="Class II aaRS and biotin synthetases"/>
    <property type="match status" value="1"/>
</dbReference>
<dbReference type="Pfam" id="PF02237">
    <property type="entry name" value="BPL_C"/>
    <property type="match status" value="1"/>
</dbReference>
<dbReference type="AlphaFoldDB" id="A0AA35IVM0"/>
<dbReference type="Proteomes" id="UP001161438">
    <property type="component" value="Chromosome 4"/>
</dbReference>
<name>A0AA35IVM0_SACMI</name>
<dbReference type="CDD" id="cd03144">
    <property type="entry name" value="GATase1_ScBLP_like"/>
    <property type="match status" value="1"/>
</dbReference>
<dbReference type="GeneID" id="80916977"/>
<gene>
    <name evidence="2" type="primary">SMKI04G0980</name>
    <name evidence="2" type="ORF">SMKI_04G0980</name>
</gene>
<dbReference type="PANTHER" id="PTHR12835">
    <property type="entry name" value="BIOTIN PROTEIN LIGASE"/>
    <property type="match status" value="1"/>
</dbReference>
<feature type="domain" description="BPL/LPL catalytic" evidence="1">
    <location>
        <begin position="374"/>
        <end position="606"/>
    </location>
</feature>
<sequence length="688" mass="76144">MNVLVYNGPGTTPGSVKHAVESLRDFLEPYYAVSTVNAKVLQTEPWMSKTSAVVFPGGADLPYVQACQPIISRLKQFVTKQGGIFIGFCAGGYFGSSRVEFAQGDPTMEVSGSRDLRFFPGTSRGPAYNGFQYNSEIGARAVALNLPDGSQFSTYFNGGAVFVDADKFDNVEILAAYADHPDVPSSDSGKGQSENPAAVVLCDVGRGKVLLTGPHPEFNVRFMKKSTDKHFLETVVEDLKAQEIDRLKFMRMILTKTGLNCNNDFNYVRAPNLTPLFIVSAPNKHGYLQEMENNLLHHGACTDNSEQCSELKAETDTFQFYKGYKPSYNMARSSLLYKEPDEVPKTLIFPGEKEHTPPSQYTPNFDMKEYFKYLNTQNTIGSLLLYGEVVTSTSTILNNNKSLLSSVPENTLLHVGTIQVSGRGRGGNTWVNPKGVCASTAVVTLPLQSPVTNRNISVVFVQYLSMLAYCKAILSYAPGFSDIPVRIKWPNDLYALNPVYYKRKNLNLVNTGFEHTKLPLGDVEPAYLKISGLLVNTHFINNKYCLLLGCGINLTSDGPTTSLQTWVNILNEERQQLNLDLLPAIKIEKLQALYMNNLEVILKEFIKYGAAKILPSYYDLWLHSNQIVTLTDHGNTQAMITGITEDYGLLIAKELVSGSSTQFTGNVYNLQPDGNTFDIFKSLIAKKV</sequence>
<dbReference type="GO" id="GO:0004077">
    <property type="term" value="F:biotin--[biotin carboxyl-carrier protein] ligase activity"/>
    <property type="evidence" value="ECO:0007669"/>
    <property type="project" value="TreeGrafter"/>
</dbReference>
<dbReference type="Gene3D" id="3.30.930.10">
    <property type="entry name" value="Bira Bifunctional Protein, Domain 2"/>
    <property type="match status" value="1"/>
</dbReference>
<dbReference type="InterPro" id="IPR029062">
    <property type="entry name" value="Class_I_gatase-like"/>
</dbReference>